<organism evidence="1 2">
    <name type="scientific">Homarus americanus</name>
    <name type="common">American lobster</name>
    <dbReference type="NCBI Taxonomy" id="6706"/>
    <lineage>
        <taxon>Eukaryota</taxon>
        <taxon>Metazoa</taxon>
        <taxon>Ecdysozoa</taxon>
        <taxon>Arthropoda</taxon>
        <taxon>Crustacea</taxon>
        <taxon>Multicrustacea</taxon>
        <taxon>Malacostraca</taxon>
        <taxon>Eumalacostraca</taxon>
        <taxon>Eucarida</taxon>
        <taxon>Decapoda</taxon>
        <taxon>Pleocyemata</taxon>
        <taxon>Astacidea</taxon>
        <taxon>Nephropoidea</taxon>
        <taxon>Nephropidae</taxon>
        <taxon>Homarus</taxon>
    </lineage>
</organism>
<evidence type="ECO:0000313" key="1">
    <source>
        <dbReference type="EMBL" id="KAG7156424.1"/>
    </source>
</evidence>
<protein>
    <submittedName>
        <fullName evidence="1">Uncharacterized protein</fullName>
    </submittedName>
</protein>
<proteinExistence type="predicted"/>
<evidence type="ECO:0000313" key="2">
    <source>
        <dbReference type="Proteomes" id="UP000747542"/>
    </source>
</evidence>
<keyword evidence="2" id="KW-1185">Reference proteome</keyword>
<sequence length="134" mass="14944">ELATKKSDDTLRTKWGVKLWCLLDPSQMTGPEANHVASQAFRLTRIRDRRGVLLATENSVQHRSTSMYGKHVRALLSSPVGLGWRKDAISLLLRLAVLGNHLVSSLPMTLPLWESLSSMKRKGDQPTPTTTSRL</sequence>
<feature type="non-terminal residue" evidence="1">
    <location>
        <position position="1"/>
    </location>
</feature>
<dbReference type="AlphaFoldDB" id="A0A8J5MM26"/>
<gene>
    <name evidence="1" type="ORF">Hamer_G006180</name>
</gene>
<dbReference type="EMBL" id="JAHLQT010039184">
    <property type="protein sequence ID" value="KAG7156424.1"/>
    <property type="molecule type" value="Genomic_DNA"/>
</dbReference>
<feature type="non-terminal residue" evidence="1">
    <location>
        <position position="134"/>
    </location>
</feature>
<dbReference type="Proteomes" id="UP000747542">
    <property type="component" value="Unassembled WGS sequence"/>
</dbReference>
<comment type="caution">
    <text evidence="1">The sequence shown here is derived from an EMBL/GenBank/DDBJ whole genome shotgun (WGS) entry which is preliminary data.</text>
</comment>
<reference evidence="1" key="1">
    <citation type="journal article" date="2021" name="Sci. Adv.">
        <title>The American lobster genome reveals insights on longevity, neural, and immune adaptations.</title>
        <authorList>
            <person name="Polinski J.M."/>
            <person name="Zimin A.V."/>
            <person name="Clark K.F."/>
            <person name="Kohn A.B."/>
            <person name="Sadowski N."/>
            <person name="Timp W."/>
            <person name="Ptitsyn A."/>
            <person name="Khanna P."/>
            <person name="Romanova D.Y."/>
            <person name="Williams P."/>
            <person name="Greenwood S.J."/>
            <person name="Moroz L.L."/>
            <person name="Walt D.R."/>
            <person name="Bodnar A.G."/>
        </authorList>
    </citation>
    <scope>NUCLEOTIDE SEQUENCE</scope>
    <source>
        <strain evidence="1">GMGI-L3</strain>
    </source>
</reference>
<accession>A0A8J5MM26</accession>
<name>A0A8J5MM26_HOMAM</name>